<feature type="non-terminal residue" evidence="1">
    <location>
        <position position="1"/>
    </location>
</feature>
<evidence type="ECO:0008006" key="3">
    <source>
        <dbReference type="Google" id="ProtNLM"/>
    </source>
</evidence>
<name>A0A2M7TED6_UNCKA</name>
<accession>A0A2M7TED6</accession>
<comment type="caution">
    <text evidence="1">The sequence shown here is derived from an EMBL/GenBank/DDBJ whole genome shotgun (WGS) entry which is preliminary data.</text>
</comment>
<gene>
    <name evidence="1" type="ORF">COY33_00520</name>
</gene>
<reference evidence="2" key="1">
    <citation type="submission" date="2017-09" db="EMBL/GenBank/DDBJ databases">
        <title>Depth-based differentiation of microbial function through sediment-hosted aquifers and enrichment of novel symbionts in the deep terrestrial subsurface.</title>
        <authorList>
            <person name="Probst A.J."/>
            <person name="Ladd B."/>
            <person name="Jarett J.K."/>
            <person name="Geller-Mcgrath D.E."/>
            <person name="Sieber C.M.K."/>
            <person name="Emerson J.B."/>
            <person name="Anantharaman K."/>
            <person name="Thomas B.C."/>
            <person name="Malmstrom R."/>
            <person name="Stieglmeier M."/>
            <person name="Klingl A."/>
            <person name="Woyke T."/>
            <person name="Ryan C.M."/>
            <person name="Banfield J.F."/>
        </authorList>
    </citation>
    <scope>NUCLEOTIDE SEQUENCE [LARGE SCALE GENOMIC DNA]</scope>
</reference>
<sequence>AHLSFSDEEKTKRTYLEAEEITQKTKEIRPKDNCIIISDHGMKLTGGFGDHAPEGFYSSNFETGLSYPKITDFFNLF</sequence>
<evidence type="ECO:0000313" key="1">
    <source>
        <dbReference type="EMBL" id="PIZ43962.1"/>
    </source>
</evidence>
<dbReference type="EMBL" id="PFNK01000017">
    <property type="protein sequence ID" value="PIZ43962.1"/>
    <property type="molecule type" value="Genomic_DNA"/>
</dbReference>
<evidence type="ECO:0000313" key="2">
    <source>
        <dbReference type="Proteomes" id="UP000229915"/>
    </source>
</evidence>
<dbReference type="AlphaFoldDB" id="A0A2M7TED6"/>
<proteinExistence type="predicted"/>
<protein>
    <recommendedName>
        <fullName evidence="3">Metalloenzyme domain-containing protein</fullName>
    </recommendedName>
</protein>
<dbReference type="Proteomes" id="UP000229915">
    <property type="component" value="Unassembled WGS sequence"/>
</dbReference>
<organism evidence="1 2">
    <name type="scientific">candidate division WWE3 bacterium CG_4_10_14_0_2_um_filter_42_7</name>
    <dbReference type="NCBI Taxonomy" id="1975073"/>
    <lineage>
        <taxon>Bacteria</taxon>
        <taxon>Katanobacteria</taxon>
    </lineage>
</organism>